<keyword evidence="1" id="KW-0805">Transcription regulation</keyword>
<dbReference type="InterPro" id="IPR050679">
    <property type="entry name" value="Bact_HTH_transcr_reg"/>
</dbReference>
<evidence type="ECO:0000313" key="6">
    <source>
        <dbReference type="Proteomes" id="UP000033533"/>
    </source>
</evidence>
<dbReference type="InterPro" id="IPR000524">
    <property type="entry name" value="Tscrpt_reg_HTH_GntR"/>
</dbReference>
<dbReference type="Proteomes" id="UP000033533">
    <property type="component" value="Unassembled WGS sequence"/>
</dbReference>
<dbReference type="PANTHER" id="PTHR44846:SF1">
    <property type="entry name" value="MANNOSYL-D-GLYCERATE TRANSPORT_METABOLISM SYSTEM REPRESSOR MNGR-RELATED"/>
    <property type="match status" value="1"/>
</dbReference>
<dbReference type="FunFam" id="1.10.10.10:FF:000079">
    <property type="entry name" value="GntR family transcriptional regulator"/>
    <property type="match status" value="1"/>
</dbReference>
<organism evidence="5 6">
    <name type="scientific">Lactobacillus kullabergensis</name>
    <dbReference type="NCBI Taxonomy" id="1218493"/>
    <lineage>
        <taxon>Bacteria</taxon>
        <taxon>Bacillati</taxon>
        <taxon>Bacillota</taxon>
        <taxon>Bacilli</taxon>
        <taxon>Lactobacillales</taxon>
        <taxon>Lactobacillaceae</taxon>
        <taxon>Lactobacillus</taxon>
    </lineage>
</organism>
<dbReference type="Gene3D" id="3.40.1410.10">
    <property type="entry name" value="Chorismate lyase-like"/>
    <property type="match status" value="1"/>
</dbReference>
<dbReference type="PRINTS" id="PR00035">
    <property type="entry name" value="HTHGNTR"/>
</dbReference>
<dbReference type="RefSeq" id="WP_045927612.1">
    <property type="nucleotide sequence ID" value="NZ_JBHSZS010000006.1"/>
</dbReference>
<feature type="domain" description="HTH gntR-type" evidence="4">
    <location>
        <begin position="7"/>
        <end position="75"/>
    </location>
</feature>
<dbReference type="AlphaFoldDB" id="A0A0F4LHN8"/>
<accession>A0A0F4LHN8</accession>
<keyword evidence="2" id="KW-0238">DNA-binding</keyword>
<dbReference type="HOGENOM" id="CLU_063236_2_1_9"/>
<dbReference type="OrthoDB" id="2141316at2"/>
<dbReference type="Gene3D" id="1.10.10.10">
    <property type="entry name" value="Winged helix-like DNA-binding domain superfamily/Winged helix DNA-binding domain"/>
    <property type="match status" value="1"/>
</dbReference>
<evidence type="ECO:0000256" key="2">
    <source>
        <dbReference type="ARBA" id="ARBA00023125"/>
    </source>
</evidence>
<dbReference type="SUPFAM" id="SSF64288">
    <property type="entry name" value="Chorismate lyase-like"/>
    <property type="match status" value="1"/>
</dbReference>
<dbReference type="SUPFAM" id="SSF46785">
    <property type="entry name" value="Winged helix' DNA-binding domain"/>
    <property type="match status" value="1"/>
</dbReference>
<keyword evidence="3" id="KW-0804">Transcription</keyword>
<dbReference type="STRING" id="1218493.JF76_04120"/>
<dbReference type="GO" id="GO:0003677">
    <property type="term" value="F:DNA binding"/>
    <property type="evidence" value="ECO:0007669"/>
    <property type="project" value="UniProtKB-KW"/>
</dbReference>
<dbReference type="PROSITE" id="PS50949">
    <property type="entry name" value="HTH_GNTR"/>
    <property type="match status" value="1"/>
</dbReference>
<evidence type="ECO:0000259" key="4">
    <source>
        <dbReference type="PROSITE" id="PS50949"/>
    </source>
</evidence>
<protein>
    <submittedName>
        <fullName evidence="5">Transcriptional regulator, GntR family</fullName>
    </submittedName>
</protein>
<dbReference type="EMBL" id="JXBY01000011">
    <property type="protein sequence ID" value="KJY58095.1"/>
    <property type="molecule type" value="Genomic_DNA"/>
</dbReference>
<dbReference type="Pfam" id="PF00392">
    <property type="entry name" value="GntR"/>
    <property type="match status" value="1"/>
</dbReference>
<dbReference type="SMART" id="SM00345">
    <property type="entry name" value="HTH_GNTR"/>
    <property type="match status" value="1"/>
</dbReference>
<dbReference type="InterPro" id="IPR036390">
    <property type="entry name" value="WH_DNA-bd_sf"/>
</dbReference>
<sequence>MNNLFHAPLYIQIENALEKKILNKEFLPGAKIPSERVLAEKYGINRMTVKKAIDALKKKGLLTRKQGSGTYVTSNNKDKNSIYFNLSFTDKNENLGISELLTKKGIKLFSDVIGKEIISSNLFLNDKLKQSRNDKVFALHRIRRIKNKPFAIEYNYLPDKLFPDAAKIDFKNISLYDYMESKQHRPIDVSQSVQVIPALDKEARILKVKKGSPLYYIVYHGFDEQSNAVEYTESYLISEELNLQFTLGGILGEKETY</sequence>
<dbReference type="PATRIC" id="fig|1218493.3.peg.439"/>
<dbReference type="CDD" id="cd07377">
    <property type="entry name" value="WHTH_GntR"/>
    <property type="match status" value="1"/>
</dbReference>
<dbReference type="InterPro" id="IPR011663">
    <property type="entry name" value="UTRA"/>
</dbReference>
<dbReference type="SMART" id="SM00866">
    <property type="entry name" value="UTRA"/>
    <property type="match status" value="1"/>
</dbReference>
<reference evidence="5 6" key="1">
    <citation type="submission" date="2014-12" db="EMBL/GenBank/DDBJ databases">
        <title>Comparative genomics of the lactic acid bacteria isolated from the honey bee gut.</title>
        <authorList>
            <person name="Ellegaard K.M."/>
            <person name="Tamarit D."/>
            <person name="Javelind E."/>
            <person name="Olofsson T."/>
            <person name="Andersson S.G."/>
            <person name="Vasquez A."/>
        </authorList>
    </citation>
    <scope>NUCLEOTIDE SEQUENCE [LARGE SCALE GENOMIC DNA]</scope>
    <source>
        <strain evidence="5 6">Biut2</strain>
    </source>
</reference>
<evidence type="ECO:0000256" key="3">
    <source>
        <dbReference type="ARBA" id="ARBA00023163"/>
    </source>
</evidence>
<dbReference type="GO" id="GO:0003700">
    <property type="term" value="F:DNA-binding transcription factor activity"/>
    <property type="evidence" value="ECO:0007669"/>
    <property type="project" value="InterPro"/>
</dbReference>
<dbReference type="InterPro" id="IPR028978">
    <property type="entry name" value="Chorismate_lyase_/UTRA_dom_sf"/>
</dbReference>
<dbReference type="GO" id="GO:0045892">
    <property type="term" value="P:negative regulation of DNA-templated transcription"/>
    <property type="evidence" value="ECO:0007669"/>
    <property type="project" value="TreeGrafter"/>
</dbReference>
<dbReference type="Pfam" id="PF07702">
    <property type="entry name" value="UTRA"/>
    <property type="match status" value="1"/>
</dbReference>
<evidence type="ECO:0000313" key="5">
    <source>
        <dbReference type="EMBL" id="KJY58095.1"/>
    </source>
</evidence>
<dbReference type="InterPro" id="IPR036388">
    <property type="entry name" value="WH-like_DNA-bd_sf"/>
</dbReference>
<dbReference type="PANTHER" id="PTHR44846">
    <property type="entry name" value="MANNOSYL-D-GLYCERATE TRANSPORT/METABOLISM SYSTEM REPRESSOR MNGR-RELATED"/>
    <property type="match status" value="1"/>
</dbReference>
<comment type="caution">
    <text evidence="5">The sequence shown here is derived from an EMBL/GenBank/DDBJ whole genome shotgun (WGS) entry which is preliminary data.</text>
</comment>
<gene>
    <name evidence="5" type="ORF">JF76_04120</name>
</gene>
<evidence type="ECO:0000256" key="1">
    <source>
        <dbReference type="ARBA" id="ARBA00023015"/>
    </source>
</evidence>
<proteinExistence type="predicted"/>
<name>A0A0F4LHN8_9LACO</name>